<dbReference type="SUPFAM" id="SSF161070">
    <property type="entry name" value="SNF-like"/>
    <property type="match status" value="1"/>
</dbReference>
<feature type="transmembrane region" description="Helical" evidence="7">
    <location>
        <begin position="44"/>
        <end position="66"/>
    </location>
</feature>
<dbReference type="CDD" id="cd10336">
    <property type="entry name" value="SLC6sbd_Tyt1-Like"/>
    <property type="match status" value="1"/>
</dbReference>
<dbReference type="InterPro" id="IPR000175">
    <property type="entry name" value="Na/ntran_symport"/>
</dbReference>
<organism evidence="8 9">
    <name type="scientific">Melghirimyces profundicolus</name>
    <dbReference type="NCBI Taxonomy" id="1242148"/>
    <lineage>
        <taxon>Bacteria</taxon>
        <taxon>Bacillati</taxon>
        <taxon>Bacillota</taxon>
        <taxon>Bacilli</taxon>
        <taxon>Bacillales</taxon>
        <taxon>Thermoactinomycetaceae</taxon>
        <taxon>Melghirimyces</taxon>
    </lineage>
</organism>
<evidence type="ECO:0000313" key="8">
    <source>
        <dbReference type="EMBL" id="PTX65041.1"/>
    </source>
</evidence>
<dbReference type="PANTHER" id="PTHR42948:SF1">
    <property type="entry name" value="TRANSPORTER"/>
    <property type="match status" value="1"/>
</dbReference>
<reference evidence="8 9" key="1">
    <citation type="submission" date="2018-04" db="EMBL/GenBank/DDBJ databases">
        <title>Genomic Encyclopedia of Archaeal and Bacterial Type Strains, Phase II (KMG-II): from individual species to whole genera.</title>
        <authorList>
            <person name="Goeker M."/>
        </authorList>
    </citation>
    <scope>NUCLEOTIDE SEQUENCE [LARGE SCALE GENOMIC DNA]</scope>
    <source>
        <strain evidence="8 9">DSM 45787</strain>
    </source>
</reference>
<feature type="transmembrane region" description="Helical" evidence="7">
    <location>
        <begin position="251"/>
        <end position="275"/>
    </location>
</feature>
<evidence type="ECO:0000256" key="7">
    <source>
        <dbReference type="SAM" id="Phobius"/>
    </source>
</evidence>
<keyword evidence="5 7" id="KW-0472">Membrane</keyword>
<evidence type="ECO:0000256" key="1">
    <source>
        <dbReference type="ARBA" id="ARBA00004141"/>
    </source>
</evidence>
<dbReference type="PROSITE" id="PS50267">
    <property type="entry name" value="NA_NEUROTRAN_SYMP_3"/>
    <property type="match status" value="1"/>
</dbReference>
<feature type="transmembrane region" description="Helical" evidence="7">
    <location>
        <begin position="12"/>
        <end position="32"/>
    </location>
</feature>
<evidence type="ECO:0000256" key="4">
    <source>
        <dbReference type="ARBA" id="ARBA00022989"/>
    </source>
</evidence>
<keyword evidence="9" id="KW-1185">Reference proteome</keyword>
<dbReference type="Pfam" id="PF00209">
    <property type="entry name" value="SNF"/>
    <property type="match status" value="2"/>
</dbReference>
<evidence type="ECO:0000256" key="3">
    <source>
        <dbReference type="ARBA" id="ARBA00022692"/>
    </source>
</evidence>
<dbReference type="EMBL" id="QBKR01000001">
    <property type="protein sequence ID" value="PTX65041.1"/>
    <property type="molecule type" value="Genomic_DNA"/>
</dbReference>
<name>A0A2T6C9P6_9BACL</name>
<sequence>MTNDSREQWTSKFGFILASIGSAVGLGSIWRFPFVTGENGGGSFVLIYLLCVLFLGLPVLLSEIVLGRSTQRNPVGALRLQGPGTFWFLGGYIGILATGIILAFYSTVGGWTLFYTWQSILGNLGGLSIGEAETRFTAFISDPVIPVLWQALFMILTMGICLFGLQNGIERTNKFLMPMLGILLSILVIRSITLPGAMEGVRFILYPDWSDVSFTTIFEALGMAFFSLSVGAGTMITYGSYLSKKESIPSAVGNVVVFSTLVSLAAGLAIFPAVFSLGYEPSAGPPLVFITLTAVFAQMPAGGLFAVLFFFLLSMAALTSSISLLEVPLRYFEDEHNLSRQKGTILIGGLIFLLGIASTLSFSTWSHVKGIAGLPIFESMDFVASNVLLPLGGLVIIIFSAWKWGMHQVLEALRGEDGNRLAGEGFWGFVARWITPVLILAVFVFQVLSNL</sequence>
<keyword evidence="3 6" id="KW-0812">Transmembrane</keyword>
<keyword evidence="4 7" id="KW-1133">Transmembrane helix</keyword>
<dbReference type="PRINTS" id="PR00176">
    <property type="entry name" value="NANEUSMPORT"/>
</dbReference>
<dbReference type="RefSeq" id="WP_245920616.1">
    <property type="nucleotide sequence ID" value="NZ_QBKR01000001.1"/>
</dbReference>
<evidence type="ECO:0000313" key="9">
    <source>
        <dbReference type="Proteomes" id="UP000244240"/>
    </source>
</evidence>
<evidence type="ECO:0000256" key="5">
    <source>
        <dbReference type="ARBA" id="ARBA00023136"/>
    </source>
</evidence>
<dbReference type="PANTHER" id="PTHR42948">
    <property type="entry name" value="TRANSPORTER"/>
    <property type="match status" value="1"/>
</dbReference>
<feature type="transmembrane region" description="Helical" evidence="7">
    <location>
        <begin position="426"/>
        <end position="448"/>
    </location>
</feature>
<dbReference type="NCBIfam" id="NF037979">
    <property type="entry name" value="Na_transp"/>
    <property type="match status" value="1"/>
</dbReference>
<feature type="transmembrane region" description="Helical" evidence="7">
    <location>
        <begin position="147"/>
        <end position="165"/>
    </location>
</feature>
<evidence type="ECO:0000256" key="2">
    <source>
        <dbReference type="ARBA" id="ARBA00022448"/>
    </source>
</evidence>
<dbReference type="AlphaFoldDB" id="A0A2T6C9P6"/>
<comment type="subcellular location">
    <subcellularLocation>
        <location evidence="1">Membrane</location>
        <topology evidence="1">Multi-pass membrane protein</topology>
    </subcellularLocation>
</comment>
<dbReference type="GO" id="GO:0016020">
    <property type="term" value="C:membrane"/>
    <property type="evidence" value="ECO:0007669"/>
    <property type="project" value="UniProtKB-SubCell"/>
</dbReference>
<protein>
    <recommendedName>
        <fullName evidence="6">Transporter</fullName>
    </recommendedName>
</protein>
<dbReference type="GO" id="GO:0015293">
    <property type="term" value="F:symporter activity"/>
    <property type="evidence" value="ECO:0007669"/>
    <property type="project" value="UniProtKB-KW"/>
</dbReference>
<comment type="caution">
    <text evidence="8">The sequence shown here is derived from an EMBL/GenBank/DDBJ whole genome shotgun (WGS) entry which is preliminary data.</text>
</comment>
<feature type="transmembrane region" description="Helical" evidence="7">
    <location>
        <begin position="217"/>
        <end position="239"/>
    </location>
</feature>
<comment type="similarity">
    <text evidence="6">Belongs to the sodium:neurotransmitter symporter (SNF) (TC 2.A.22) family.</text>
</comment>
<keyword evidence="6" id="KW-0769">Symport</keyword>
<dbReference type="InterPro" id="IPR047218">
    <property type="entry name" value="YocR/YhdH-like"/>
</dbReference>
<feature type="transmembrane region" description="Helical" evidence="7">
    <location>
        <begin position="86"/>
        <end position="105"/>
    </location>
</feature>
<dbReference type="Proteomes" id="UP000244240">
    <property type="component" value="Unassembled WGS sequence"/>
</dbReference>
<evidence type="ECO:0000256" key="6">
    <source>
        <dbReference type="RuleBase" id="RU003732"/>
    </source>
</evidence>
<feature type="transmembrane region" description="Helical" evidence="7">
    <location>
        <begin position="345"/>
        <end position="367"/>
    </location>
</feature>
<proteinExistence type="inferred from homology"/>
<keyword evidence="2 6" id="KW-0813">Transport</keyword>
<dbReference type="PROSITE" id="PS00610">
    <property type="entry name" value="NA_NEUROTRAN_SYMP_1"/>
    <property type="match status" value="1"/>
</dbReference>
<feature type="transmembrane region" description="Helical" evidence="7">
    <location>
        <begin position="387"/>
        <end position="405"/>
    </location>
</feature>
<feature type="transmembrane region" description="Helical" evidence="7">
    <location>
        <begin position="177"/>
        <end position="197"/>
    </location>
</feature>
<accession>A0A2T6C9P6</accession>
<gene>
    <name evidence="8" type="ORF">C8P63_101265</name>
</gene>
<dbReference type="InterPro" id="IPR037272">
    <property type="entry name" value="SNS_sf"/>
</dbReference>